<dbReference type="Proteomes" id="UP000076502">
    <property type="component" value="Unassembled WGS sequence"/>
</dbReference>
<gene>
    <name evidence="2" type="ORF">WN55_02153</name>
</gene>
<dbReference type="EMBL" id="KQ434777">
    <property type="protein sequence ID" value="KZC04264.1"/>
    <property type="molecule type" value="Genomic_DNA"/>
</dbReference>
<dbReference type="STRING" id="178035.A0A154NYW0"/>
<reference evidence="2 3" key="1">
    <citation type="submission" date="2015-07" db="EMBL/GenBank/DDBJ databases">
        <title>The genome of Dufourea novaeangliae.</title>
        <authorList>
            <person name="Pan H."/>
            <person name="Kapheim K."/>
        </authorList>
    </citation>
    <scope>NUCLEOTIDE SEQUENCE [LARGE SCALE GENOMIC DNA]</scope>
    <source>
        <strain evidence="2">0120121106</strain>
        <tissue evidence="2">Whole body</tissue>
    </source>
</reference>
<keyword evidence="3" id="KW-1185">Reference proteome</keyword>
<evidence type="ECO:0000313" key="3">
    <source>
        <dbReference type="Proteomes" id="UP000076502"/>
    </source>
</evidence>
<feature type="compositionally biased region" description="Basic and acidic residues" evidence="1">
    <location>
        <begin position="61"/>
        <end position="75"/>
    </location>
</feature>
<sequence length="75" mass="8395">MWSAISRLFVKGKTEESAPKTEDRTCDRVPDTVVHDFDAMDRNAGDDRRKGPAGEQLHAGAESEHFSDAYDSRQV</sequence>
<evidence type="ECO:0000256" key="1">
    <source>
        <dbReference type="SAM" id="MobiDB-lite"/>
    </source>
</evidence>
<evidence type="ECO:0000313" key="2">
    <source>
        <dbReference type="EMBL" id="KZC04264.1"/>
    </source>
</evidence>
<name>A0A154NYW0_DUFNO</name>
<dbReference type="OrthoDB" id="2125658at2759"/>
<feature type="region of interest" description="Disordered" evidence="1">
    <location>
        <begin position="33"/>
        <end position="75"/>
    </location>
</feature>
<feature type="compositionally biased region" description="Basic and acidic residues" evidence="1">
    <location>
        <begin position="33"/>
        <end position="52"/>
    </location>
</feature>
<proteinExistence type="predicted"/>
<protein>
    <submittedName>
        <fullName evidence="2">Uncharacterized protein</fullName>
    </submittedName>
</protein>
<dbReference type="AlphaFoldDB" id="A0A154NYW0"/>
<accession>A0A154NYW0</accession>
<organism evidence="2 3">
    <name type="scientific">Dufourea novaeangliae</name>
    <name type="common">Sweat bee</name>
    <dbReference type="NCBI Taxonomy" id="178035"/>
    <lineage>
        <taxon>Eukaryota</taxon>
        <taxon>Metazoa</taxon>
        <taxon>Ecdysozoa</taxon>
        <taxon>Arthropoda</taxon>
        <taxon>Hexapoda</taxon>
        <taxon>Insecta</taxon>
        <taxon>Pterygota</taxon>
        <taxon>Neoptera</taxon>
        <taxon>Endopterygota</taxon>
        <taxon>Hymenoptera</taxon>
        <taxon>Apocrita</taxon>
        <taxon>Aculeata</taxon>
        <taxon>Apoidea</taxon>
        <taxon>Anthophila</taxon>
        <taxon>Halictidae</taxon>
        <taxon>Rophitinae</taxon>
        <taxon>Dufourea</taxon>
    </lineage>
</organism>